<protein>
    <recommendedName>
        <fullName evidence="3">Reverse transcriptase Ty1/copia-type domain-containing protein</fullName>
    </recommendedName>
</protein>
<evidence type="ECO:0008006" key="3">
    <source>
        <dbReference type="Google" id="ProtNLM"/>
    </source>
</evidence>
<dbReference type="AlphaFoldDB" id="A0A3Q7IUG6"/>
<reference evidence="1" key="1">
    <citation type="journal article" date="2012" name="Nature">
        <title>The tomato genome sequence provides insights into fleshy fruit evolution.</title>
        <authorList>
            <consortium name="Tomato Genome Consortium"/>
        </authorList>
    </citation>
    <scope>NUCLEOTIDE SEQUENCE [LARGE SCALE GENOMIC DNA]</scope>
    <source>
        <strain evidence="1">cv. Heinz 1706</strain>
    </source>
</reference>
<dbReference type="InParanoid" id="A0A3Q7IUG6"/>
<dbReference type="Gramene" id="Solyc11g028127.1.1">
    <property type="protein sequence ID" value="Solyc11g028127.1.1"/>
    <property type="gene ID" value="Solyc11g028127.1"/>
</dbReference>
<organism evidence="1">
    <name type="scientific">Solanum lycopersicum</name>
    <name type="common">Tomato</name>
    <name type="synonym">Lycopersicon esculentum</name>
    <dbReference type="NCBI Taxonomy" id="4081"/>
    <lineage>
        <taxon>Eukaryota</taxon>
        <taxon>Viridiplantae</taxon>
        <taxon>Streptophyta</taxon>
        <taxon>Embryophyta</taxon>
        <taxon>Tracheophyta</taxon>
        <taxon>Spermatophyta</taxon>
        <taxon>Magnoliopsida</taxon>
        <taxon>eudicotyledons</taxon>
        <taxon>Gunneridae</taxon>
        <taxon>Pentapetalae</taxon>
        <taxon>asterids</taxon>
        <taxon>lamiids</taxon>
        <taxon>Solanales</taxon>
        <taxon>Solanaceae</taxon>
        <taxon>Solanoideae</taxon>
        <taxon>Solaneae</taxon>
        <taxon>Solanum</taxon>
        <taxon>Solanum subgen. Lycopersicon</taxon>
    </lineage>
</organism>
<sequence length="268" mass="30621">MSAPQGKTEKNCPKATTCVFIEYARSGLAALFRPAALLSIFCRLSACSADLRGLSLRMRLLQKISRKPEIILAGEMQYRKKSMTRKKIIRLSGLHGKKPFSASGFTRSSIGQMLKDSFKNIESNPFPYSQVAQGPLLEIRKHLLQVAKHHSWQSCLGYNQIVAFFQFDVHNRMPFNNIGKGERIRGQHQILSLFCLDDIAFSSNDLASINELKRRLRTRFDMKDLGDSTKSFLEIKVMRSQRVLEPSASIHWIYCQKLVFLHANRNKI</sequence>
<proteinExistence type="predicted"/>
<reference evidence="1" key="2">
    <citation type="submission" date="2019-01" db="UniProtKB">
        <authorList>
            <consortium name="EnsemblPlants"/>
        </authorList>
    </citation>
    <scope>IDENTIFICATION</scope>
    <source>
        <strain evidence="1">cv. Heinz 1706</strain>
    </source>
</reference>
<accession>A0A3Q7IUG6</accession>
<keyword evidence="2" id="KW-1185">Reference proteome</keyword>
<evidence type="ECO:0000313" key="2">
    <source>
        <dbReference type="Proteomes" id="UP000004994"/>
    </source>
</evidence>
<dbReference type="Proteomes" id="UP000004994">
    <property type="component" value="Chromosome 11"/>
</dbReference>
<dbReference type="EnsemblPlants" id="Solyc11g028127.1.1">
    <property type="protein sequence ID" value="Solyc11g028127.1.1"/>
    <property type="gene ID" value="Solyc11g028127.1"/>
</dbReference>
<evidence type="ECO:0000313" key="1">
    <source>
        <dbReference type="EnsemblPlants" id="Solyc11g028127.1.1"/>
    </source>
</evidence>
<name>A0A3Q7IUG6_SOLLC</name>